<dbReference type="SUPFAM" id="SSF50044">
    <property type="entry name" value="SH3-domain"/>
    <property type="match status" value="1"/>
</dbReference>
<keyword evidence="9 19" id="KW-0418">Kinase</keyword>
<accession>A0A8D3B3G2</accession>
<comment type="subcellular location">
    <subcellularLocation>
        <location evidence="1">Cell projection</location>
        <location evidence="1">Ruffle</location>
    </subcellularLocation>
    <subcellularLocation>
        <location evidence="2">Cytoplasm</location>
    </subcellularLocation>
</comment>
<evidence type="ECO:0000256" key="20">
    <source>
        <dbReference type="SAM" id="MobiDB-lite"/>
    </source>
</evidence>
<comment type="catalytic activity">
    <reaction evidence="15 19">
        <text>L-tyrosyl-[protein] + ATP = O-phospho-L-tyrosyl-[protein] + ADP + H(+)</text>
        <dbReference type="Rhea" id="RHEA:10596"/>
        <dbReference type="Rhea" id="RHEA-COMP:10136"/>
        <dbReference type="Rhea" id="RHEA-COMP:20101"/>
        <dbReference type="ChEBI" id="CHEBI:15378"/>
        <dbReference type="ChEBI" id="CHEBI:30616"/>
        <dbReference type="ChEBI" id="CHEBI:46858"/>
        <dbReference type="ChEBI" id="CHEBI:61978"/>
        <dbReference type="ChEBI" id="CHEBI:456216"/>
        <dbReference type="EC" id="2.7.10.2"/>
    </reaction>
</comment>
<dbReference type="PROSITE" id="PS50001">
    <property type="entry name" value="SH2"/>
    <property type="match status" value="1"/>
</dbReference>
<feature type="compositionally biased region" description="Pro residues" evidence="20">
    <location>
        <begin position="147"/>
        <end position="157"/>
    </location>
</feature>
<dbReference type="PROSITE" id="PS50011">
    <property type="entry name" value="PROTEIN_KINASE_DOM"/>
    <property type="match status" value="1"/>
</dbReference>
<comment type="similarity">
    <text evidence="19">Belongs to the protein kinase superfamily. Tyr protein kinase family.</text>
</comment>
<keyword evidence="11 16" id="KW-0727">SH2 domain</keyword>
<keyword evidence="12 19" id="KW-0829">Tyrosine-protein kinase</keyword>
<dbReference type="GO" id="GO:0005524">
    <property type="term" value="F:ATP binding"/>
    <property type="evidence" value="ECO:0007669"/>
    <property type="project" value="UniProtKB-UniRule"/>
</dbReference>
<dbReference type="EC" id="2.7.10.2" evidence="19"/>
<evidence type="ECO:0000259" key="21">
    <source>
        <dbReference type="PROSITE" id="PS50001"/>
    </source>
</evidence>
<evidence type="ECO:0000256" key="7">
    <source>
        <dbReference type="ARBA" id="ARBA00022707"/>
    </source>
</evidence>
<dbReference type="InterPro" id="IPR050198">
    <property type="entry name" value="Non-receptor_tyrosine_kinases"/>
</dbReference>
<evidence type="ECO:0000256" key="19">
    <source>
        <dbReference type="RuleBase" id="RU362096"/>
    </source>
</evidence>
<dbReference type="GeneTree" id="ENSGT00940000161218"/>
<dbReference type="InterPro" id="IPR011009">
    <property type="entry name" value="Kinase-like_dom_sf"/>
</dbReference>
<evidence type="ECO:0000259" key="23">
    <source>
        <dbReference type="PROSITE" id="PS50011"/>
    </source>
</evidence>
<dbReference type="Gene3D" id="3.30.200.20">
    <property type="entry name" value="Phosphorylase Kinase, domain 1"/>
    <property type="match status" value="1"/>
</dbReference>
<evidence type="ECO:0000256" key="10">
    <source>
        <dbReference type="ARBA" id="ARBA00022840"/>
    </source>
</evidence>
<feature type="compositionally biased region" description="Basic and acidic residues" evidence="20">
    <location>
        <begin position="118"/>
        <end position="135"/>
    </location>
</feature>
<keyword evidence="13" id="KW-0966">Cell projection</keyword>
<evidence type="ECO:0000256" key="11">
    <source>
        <dbReference type="ARBA" id="ARBA00022999"/>
    </source>
</evidence>
<dbReference type="SMART" id="SM00252">
    <property type="entry name" value="SH2"/>
    <property type="match status" value="1"/>
</dbReference>
<proteinExistence type="inferred from homology"/>
<keyword evidence="4" id="KW-0963">Cytoplasm</keyword>
<evidence type="ECO:0000313" key="24">
    <source>
        <dbReference type="Ensembl" id="ENSSMAP00000027874.2"/>
    </source>
</evidence>
<dbReference type="SUPFAM" id="SSF55550">
    <property type="entry name" value="SH2 domain"/>
    <property type="match status" value="1"/>
</dbReference>
<evidence type="ECO:0000256" key="3">
    <source>
        <dbReference type="ARBA" id="ARBA00022443"/>
    </source>
</evidence>
<keyword evidence="10 18" id="KW-0067">ATP-binding</keyword>
<evidence type="ECO:0000256" key="14">
    <source>
        <dbReference type="ARBA" id="ARBA00023288"/>
    </source>
</evidence>
<dbReference type="Pfam" id="PF00017">
    <property type="entry name" value="SH2"/>
    <property type="match status" value="1"/>
</dbReference>
<evidence type="ECO:0000256" key="18">
    <source>
        <dbReference type="PROSITE-ProRule" id="PRU10141"/>
    </source>
</evidence>
<dbReference type="Proteomes" id="UP000694558">
    <property type="component" value="Chromosome 11"/>
</dbReference>
<gene>
    <name evidence="24" type="primary">ptk6b</name>
</gene>
<dbReference type="AlphaFoldDB" id="A0A8D3B3G2"/>
<keyword evidence="8 18" id="KW-0547">Nucleotide-binding</keyword>
<evidence type="ECO:0000313" key="25">
    <source>
        <dbReference type="Proteomes" id="UP000694558"/>
    </source>
</evidence>
<evidence type="ECO:0000256" key="15">
    <source>
        <dbReference type="ARBA" id="ARBA00051245"/>
    </source>
</evidence>
<dbReference type="SMART" id="SM00326">
    <property type="entry name" value="SH3"/>
    <property type="match status" value="1"/>
</dbReference>
<dbReference type="Gene3D" id="3.30.505.10">
    <property type="entry name" value="SH2 domain"/>
    <property type="match status" value="1"/>
</dbReference>
<dbReference type="FunFam" id="2.30.30.40:FF:000229">
    <property type="entry name" value="Tyrosine-protein kinase"/>
    <property type="match status" value="1"/>
</dbReference>
<evidence type="ECO:0000259" key="22">
    <source>
        <dbReference type="PROSITE" id="PS50002"/>
    </source>
</evidence>
<dbReference type="InterPro" id="IPR000719">
    <property type="entry name" value="Prot_kinase_dom"/>
</dbReference>
<keyword evidence="6 19" id="KW-0808">Transferase</keyword>
<dbReference type="InterPro" id="IPR036860">
    <property type="entry name" value="SH2_dom_sf"/>
</dbReference>
<dbReference type="GO" id="GO:0001726">
    <property type="term" value="C:ruffle"/>
    <property type="evidence" value="ECO:0007669"/>
    <property type="project" value="UniProtKB-SubCell"/>
</dbReference>
<dbReference type="PRINTS" id="PR00401">
    <property type="entry name" value="SH2DOMAIN"/>
</dbReference>
<evidence type="ECO:0000256" key="17">
    <source>
        <dbReference type="PROSITE-ProRule" id="PRU00192"/>
    </source>
</evidence>
<dbReference type="InterPro" id="IPR017441">
    <property type="entry name" value="Protein_kinase_ATP_BS"/>
</dbReference>
<name>A0A8D3B3G2_SCOMX</name>
<dbReference type="InterPro" id="IPR020635">
    <property type="entry name" value="Tyr_kinase_cat_dom"/>
</dbReference>
<keyword evidence="14" id="KW-0449">Lipoprotein</keyword>
<dbReference type="Gene3D" id="2.30.30.40">
    <property type="entry name" value="SH3 Domains"/>
    <property type="match status" value="1"/>
</dbReference>
<evidence type="ECO:0000256" key="16">
    <source>
        <dbReference type="PROSITE-ProRule" id="PRU00191"/>
    </source>
</evidence>
<evidence type="ECO:0000256" key="13">
    <source>
        <dbReference type="ARBA" id="ARBA00023273"/>
    </source>
</evidence>
<dbReference type="PRINTS" id="PR00452">
    <property type="entry name" value="SH3DOMAIN"/>
</dbReference>
<protein>
    <recommendedName>
        <fullName evidence="19">Tyrosine-protein kinase</fullName>
        <ecNumber evidence="19">2.7.10.2</ecNumber>
    </recommendedName>
</protein>
<feature type="domain" description="Protein kinase" evidence="23">
    <location>
        <begin position="350"/>
        <end position="605"/>
    </location>
</feature>
<keyword evidence="3 17" id="KW-0728">SH3 domain</keyword>
<evidence type="ECO:0000256" key="1">
    <source>
        <dbReference type="ARBA" id="ARBA00004466"/>
    </source>
</evidence>
<dbReference type="InterPro" id="IPR001245">
    <property type="entry name" value="Ser-Thr/Tyr_kinase_cat_dom"/>
</dbReference>
<reference evidence="24" key="2">
    <citation type="submission" date="2025-08" db="UniProtKB">
        <authorList>
            <consortium name="Ensembl"/>
        </authorList>
    </citation>
    <scope>IDENTIFICATION</scope>
</reference>
<dbReference type="Gene3D" id="1.10.510.10">
    <property type="entry name" value="Transferase(Phosphotransferase) domain 1"/>
    <property type="match status" value="1"/>
</dbReference>
<dbReference type="PROSITE" id="PS00107">
    <property type="entry name" value="PROTEIN_KINASE_ATP"/>
    <property type="match status" value="1"/>
</dbReference>
<evidence type="ECO:0000256" key="4">
    <source>
        <dbReference type="ARBA" id="ARBA00022490"/>
    </source>
</evidence>
<dbReference type="FunFam" id="3.30.200.20:FF:000053">
    <property type="entry name" value="Tyrosine-protein kinase"/>
    <property type="match status" value="1"/>
</dbReference>
<feature type="domain" description="SH3" evidence="22">
    <location>
        <begin position="163"/>
        <end position="227"/>
    </location>
</feature>
<dbReference type="InterPro" id="IPR000980">
    <property type="entry name" value="SH2"/>
</dbReference>
<dbReference type="GO" id="GO:0005737">
    <property type="term" value="C:cytoplasm"/>
    <property type="evidence" value="ECO:0007669"/>
    <property type="project" value="UniProtKB-SubCell"/>
</dbReference>
<keyword evidence="7" id="KW-0519">Myristate</keyword>
<keyword evidence="5" id="KW-0597">Phosphoprotein</keyword>
<feature type="domain" description="SH2" evidence="21">
    <location>
        <begin position="233"/>
        <end position="325"/>
    </location>
</feature>
<dbReference type="Ensembl" id="ENSSMAT00000028221.2">
    <property type="protein sequence ID" value="ENSSMAP00000027874.2"/>
    <property type="gene ID" value="ENSSMAG00000017055.2"/>
</dbReference>
<evidence type="ECO:0000256" key="6">
    <source>
        <dbReference type="ARBA" id="ARBA00022679"/>
    </source>
</evidence>
<dbReference type="PRINTS" id="PR00109">
    <property type="entry name" value="TYRKINASE"/>
</dbReference>
<dbReference type="Pfam" id="PF07714">
    <property type="entry name" value="PK_Tyr_Ser-Thr"/>
    <property type="match status" value="1"/>
</dbReference>
<dbReference type="CDD" id="cd05148">
    <property type="entry name" value="PTKc_Srm_Brk"/>
    <property type="match status" value="1"/>
</dbReference>
<dbReference type="PROSITE" id="PS50002">
    <property type="entry name" value="SH3"/>
    <property type="match status" value="1"/>
</dbReference>
<dbReference type="InterPro" id="IPR036028">
    <property type="entry name" value="SH3-like_dom_sf"/>
</dbReference>
<dbReference type="SMART" id="SM00219">
    <property type="entry name" value="TyrKc"/>
    <property type="match status" value="1"/>
</dbReference>
<feature type="region of interest" description="Disordered" evidence="20">
    <location>
        <begin position="118"/>
        <end position="163"/>
    </location>
</feature>
<evidence type="ECO:0000256" key="2">
    <source>
        <dbReference type="ARBA" id="ARBA00004496"/>
    </source>
</evidence>
<evidence type="ECO:0000256" key="8">
    <source>
        <dbReference type="ARBA" id="ARBA00022741"/>
    </source>
</evidence>
<dbReference type="GO" id="GO:0005634">
    <property type="term" value="C:nucleus"/>
    <property type="evidence" value="ECO:0007669"/>
    <property type="project" value="UniProtKB-ARBA"/>
</dbReference>
<dbReference type="PANTHER" id="PTHR24418">
    <property type="entry name" value="TYROSINE-PROTEIN KINASE"/>
    <property type="match status" value="1"/>
</dbReference>
<organism evidence="24 25">
    <name type="scientific">Scophthalmus maximus</name>
    <name type="common">Turbot</name>
    <name type="synonym">Psetta maxima</name>
    <dbReference type="NCBI Taxonomy" id="52904"/>
    <lineage>
        <taxon>Eukaryota</taxon>
        <taxon>Metazoa</taxon>
        <taxon>Chordata</taxon>
        <taxon>Craniata</taxon>
        <taxon>Vertebrata</taxon>
        <taxon>Euteleostomi</taxon>
        <taxon>Actinopterygii</taxon>
        <taxon>Neopterygii</taxon>
        <taxon>Teleostei</taxon>
        <taxon>Neoteleostei</taxon>
        <taxon>Acanthomorphata</taxon>
        <taxon>Carangaria</taxon>
        <taxon>Pleuronectiformes</taxon>
        <taxon>Pleuronectoidei</taxon>
        <taxon>Scophthalmidae</taxon>
        <taxon>Scophthalmus</taxon>
    </lineage>
</organism>
<sequence>MRRLSEQSFSLFSLSLSAPRQEVVAGPFEFERSSASRYNHVISFSGRAFRGFRGFLRPLRPPLYLSDRCGRLTRTVAHWGQRRRRLRARGHSWLSMGECLRRACPCLEGLWQRIFTDKKPSPAEGVGEGRERDGGGDGASGAEEPPRPAPPQPPPPAQETVSEGSSIYTAVWQFAARHEDELSFQEGDRFSVVSRSGDWWTARRIDKNGRVLDTGIVPNNYLVRAESLQTQPWFFGKMNRFEARSHLLGSGNEEGSFLIRHSEKDNVGYVLSVRSSSRVKHFKIHQAGDGNFHVDNSHLFSSLFDLVEHYSANSLITTGRLGSHCKRKKPDTPDLNHFMVDEWELPKEEFTLVEELGTGYFADVYQGCWKGHIKVAIKIIKSDSELNHREFQREAQILKSLRHRHLISLFAVCTASPPYYIITELMEKGSLLHFLRGPEGQQQDHASLIDMGAQVADGMSYLEEQNSIHRDLAARNVLVGDDYICKVADFGLARVIKEPFYISEDKKIPYKWSAPEAISHGKFSNKSDVWSFGILLYEIITYGGIPYPAFSNQEVYQQVTKGYRMPAPPKCPDFLYRTMLQCWSAEPADRPHFKSLKVQLDSSSYEME</sequence>
<evidence type="ECO:0000256" key="12">
    <source>
        <dbReference type="ARBA" id="ARBA00023137"/>
    </source>
</evidence>
<dbReference type="FunFam" id="1.10.510.10:FF:000399">
    <property type="entry name" value="Tyrosine-protein kinase"/>
    <property type="match status" value="1"/>
</dbReference>
<dbReference type="SUPFAM" id="SSF56112">
    <property type="entry name" value="Protein kinase-like (PK-like)"/>
    <property type="match status" value="1"/>
</dbReference>
<feature type="binding site" evidence="18">
    <location>
        <position position="378"/>
    </location>
    <ligand>
        <name>ATP</name>
        <dbReference type="ChEBI" id="CHEBI:30616"/>
    </ligand>
</feature>
<evidence type="ECO:0000256" key="5">
    <source>
        <dbReference type="ARBA" id="ARBA00022553"/>
    </source>
</evidence>
<dbReference type="Pfam" id="PF00018">
    <property type="entry name" value="SH3_1"/>
    <property type="match status" value="1"/>
</dbReference>
<evidence type="ECO:0000256" key="9">
    <source>
        <dbReference type="ARBA" id="ARBA00022777"/>
    </source>
</evidence>
<dbReference type="InterPro" id="IPR001452">
    <property type="entry name" value="SH3_domain"/>
</dbReference>
<reference evidence="24" key="1">
    <citation type="submission" date="2023-05" db="EMBL/GenBank/DDBJ databases">
        <title>High-quality long-read genome of Scophthalmus maximus.</title>
        <authorList>
            <person name="Lien S."/>
            <person name="Martinez P."/>
        </authorList>
    </citation>
    <scope>NUCLEOTIDE SEQUENCE [LARGE SCALE GENOMIC DNA]</scope>
</reference>
<dbReference type="GO" id="GO:0004715">
    <property type="term" value="F:non-membrane spanning protein tyrosine kinase activity"/>
    <property type="evidence" value="ECO:0007669"/>
    <property type="project" value="UniProtKB-EC"/>
</dbReference>